<keyword evidence="1" id="KW-1133">Transmembrane helix</keyword>
<proteinExistence type="predicted"/>
<accession>A0ABP3PMK2</accession>
<name>A0ABP3PMK2_9PROT</name>
<dbReference type="EMBL" id="BAAAFZ010000008">
    <property type="protein sequence ID" value="GAA0570694.1"/>
    <property type="molecule type" value="Genomic_DNA"/>
</dbReference>
<feature type="transmembrane region" description="Helical" evidence="1">
    <location>
        <begin position="156"/>
        <end position="174"/>
    </location>
</feature>
<dbReference type="SUPFAM" id="SSF48317">
    <property type="entry name" value="Acid phosphatase/Vanadium-dependent haloperoxidase"/>
    <property type="match status" value="1"/>
</dbReference>
<dbReference type="SMART" id="SM00014">
    <property type="entry name" value="acidPPc"/>
    <property type="match status" value="1"/>
</dbReference>
<dbReference type="Proteomes" id="UP001501588">
    <property type="component" value="Unassembled WGS sequence"/>
</dbReference>
<gene>
    <name evidence="3" type="ORF">GCM10009416_06580</name>
</gene>
<feature type="domain" description="Phosphatidic acid phosphatase type 2/haloperoxidase" evidence="2">
    <location>
        <begin position="111"/>
        <end position="228"/>
    </location>
</feature>
<dbReference type="PANTHER" id="PTHR14969:SF13">
    <property type="entry name" value="AT30094P"/>
    <property type="match status" value="1"/>
</dbReference>
<dbReference type="Pfam" id="PF01569">
    <property type="entry name" value="PAP2"/>
    <property type="match status" value="1"/>
</dbReference>
<feature type="transmembrane region" description="Helical" evidence="1">
    <location>
        <begin position="186"/>
        <end position="207"/>
    </location>
</feature>
<feature type="transmembrane region" description="Helical" evidence="1">
    <location>
        <begin position="115"/>
        <end position="136"/>
    </location>
</feature>
<comment type="caution">
    <text evidence="3">The sequence shown here is derived from an EMBL/GenBank/DDBJ whole genome shotgun (WGS) entry which is preliminary data.</text>
</comment>
<evidence type="ECO:0000256" key="1">
    <source>
        <dbReference type="SAM" id="Phobius"/>
    </source>
</evidence>
<reference evidence="4" key="1">
    <citation type="journal article" date="2019" name="Int. J. Syst. Evol. Microbiol.">
        <title>The Global Catalogue of Microorganisms (GCM) 10K type strain sequencing project: providing services to taxonomists for standard genome sequencing and annotation.</title>
        <authorList>
            <consortium name="The Broad Institute Genomics Platform"/>
            <consortium name="The Broad Institute Genome Sequencing Center for Infectious Disease"/>
            <person name="Wu L."/>
            <person name="Ma J."/>
        </authorList>
    </citation>
    <scope>NUCLEOTIDE SEQUENCE [LARGE SCALE GENOMIC DNA]</scope>
    <source>
        <strain evidence="4">JCM 9933</strain>
    </source>
</reference>
<dbReference type="Gene3D" id="1.20.144.10">
    <property type="entry name" value="Phosphatidic acid phosphatase type 2/haloperoxidase"/>
    <property type="match status" value="2"/>
</dbReference>
<protein>
    <submittedName>
        <fullName evidence="3">Phosphatase PAP2 family protein</fullName>
    </submittedName>
</protein>
<organism evidence="3 4">
    <name type="scientific">Craurococcus roseus</name>
    <dbReference type="NCBI Taxonomy" id="77585"/>
    <lineage>
        <taxon>Bacteria</taxon>
        <taxon>Pseudomonadati</taxon>
        <taxon>Pseudomonadota</taxon>
        <taxon>Alphaproteobacteria</taxon>
        <taxon>Acetobacterales</taxon>
        <taxon>Acetobacteraceae</taxon>
        <taxon>Craurococcus</taxon>
    </lineage>
</organism>
<keyword evidence="1" id="KW-0472">Membrane</keyword>
<evidence type="ECO:0000313" key="3">
    <source>
        <dbReference type="EMBL" id="GAA0570694.1"/>
    </source>
</evidence>
<keyword evidence="1" id="KW-0812">Transmembrane</keyword>
<dbReference type="RefSeq" id="WP_343893727.1">
    <property type="nucleotide sequence ID" value="NZ_BAAAFZ010000008.1"/>
</dbReference>
<keyword evidence="4" id="KW-1185">Reference proteome</keyword>
<feature type="transmembrane region" description="Helical" evidence="1">
    <location>
        <begin position="213"/>
        <end position="234"/>
    </location>
</feature>
<evidence type="ECO:0000259" key="2">
    <source>
        <dbReference type="SMART" id="SM00014"/>
    </source>
</evidence>
<evidence type="ECO:0000313" key="4">
    <source>
        <dbReference type="Proteomes" id="UP001501588"/>
    </source>
</evidence>
<dbReference type="PANTHER" id="PTHR14969">
    <property type="entry name" value="SPHINGOSINE-1-PHOSPHATE PHOSPHOHYDROLASE"/>
    <property type="match status" value="1"/>
</dbReference>
<feature type="transmembrane region" description="Helical" evidence="1">
    <location>
        <begin position="25"/>
        <end position="42"/>
    </location>
</feature>
<dbReference type="InterPro" id="IPR036938">
    <property type="entry name" value="PAP2/HPO_sf"/>
</dbReference>
<feature type="transmembrane region" description="Helical" evidence="1">
    <location>
        <begin position="86"/>
        <end position="108"/>
    </location>
</feature>
<dbReference type="CDD" id="cd03392">
    <property type="entry name" value="PAP2_like_2"/>
    <property type="match status" value="1"/>
</dbReference>
<sequence length="249" mass="26337">MARVKLPAARRVAGGVRGWLARQEGIALGAMLAVAAGLFAFAELADAVMEGDTRAFDEFVLLGLRSAADPSDPLGPRWLEEMMRDFTALGGTGVLALVTLAAAGFLVLTGKRRAAAAVGVAVLGGLLLSNALKWGFARPRPDLVPHGQAVYTQSFPSSHAMLSAVVYLTLGALLARTQPRRRAKLYFLAVAALVAVLVGASRVYLGVHWPTDVLAGWVVGAGWALLCWLATLWLQRRGRVEADDAPEEG</sequence>
<dbReference type="InterPro" id="IPR000326">
    <property type="entry name" value="PAP2/HPO"/>
</dbReference>